<dbReference type="InterPro" id="IPR058924">
    <property type="entry name" value="AGPR_dimerisation_dom"/>
</dbReference>
<dbReference type="HAMAP" id="MF_00150">
    <property type="entry name" value="ArgC_type1"/>
    <property type="match status" value="1"/>
</dbReference>
<reference evidence="8 9" key="1">
    <citation type="journal article" date="2015" name="Microbiome">
        <title>Genomic resolution of linkages in carbon, nitrogen, and sulfur cycling among widespread estuary sediment bacteria.</title>
        <authorList>
            <person name="Baker B.J."/>
            <person name="Lazar C.S."/>
            <person name="Teske A.P."/>
            <person name="Dick G.J."/>
        </authorList>
    </citation>
    <scope>NUCLEOTIDE SEQUENCE [LARGE SCALE GENOMIC DNA]</scope>
    <source>
        <strain evidence="8">SM1_77</strain>
    </source>
</reference>
<feature type="active site" evidence="5 6">
    <location>
        <position position="159"/>
    </location>
</feature>
<dbReference type="InterPro" id="IPR023013">
    <property type="entry name" value="AGPR_AS"/>
</dbReference>
<protein>
    <recommendedName>
        <fullName evidence="5">N-acetyl-gamma-glutamyl-phosphate reductase</fullName>
        <shortName evidence="5">AGPR</shortName>
        <ecNumber evidence="5">1.2.1.38</ecNumber>
    </recommendedName>
    <alternativeName>
        <fullName evidence="5">N-acetyl-glutamate semialdehyde dehydrogenase</fullName>
        <shortName evidence="5">NAGSA dehydrogenase</shortName>
    </alternativeName>
</protein>
<dbReference type="AlphaFoldDB" id="A0A0S8K4G7"/>
<dbReference type="PANTHER" id="PTHR32338:SF10">
    <property type="entry name" value="N-ACETYL-GAMMA-GLUTAMYL-PHOSPHATE REDUCTASE, CHLOROPLASTIC-RELATED"/>
    <property type="match status" value="1"/>
</dbReference>
<dbReference type="PANTHER" id="PTHR32338">
    <property type="entry name" value="N-ACETYL-GAMMA-GLUTAMYL-PHOSPHATE REDUCTASE, CHLOROPLASTIC-RELATED-RELATED"/>
    <property type="match status" value="1"/>
</dbReference>
<keyword evidence="3 5" id="KW-0521">NADP</keyword>
<dbReference type="UniPathway" id="UPA00068">
    <property type="reaction ID" value="UER00108"/>
</dbReference>
<comment type="subcellular location">
    <subcellularLocation>
        <location evidence="5">Cytoplasm</location>
    </subcellularLocation>
</comment>
<organism evidence="8 9">
    <name type="scientific">candidate division WOR_3 bacterium SM1_77</name>
    <dbReference type="NCBI Taxonomy" id="1703778"/>
    <lineage>
        <taxon>Bacteria</taxon>
        <taxon>Bacteria division WOR-3</taxon>
    </lineage>
</organism>
<dbReference type="InterPro" id="IPR036291">
    <property type="entry name" value="NAD(P)-bd_dom_sf"/>
</dbReference>
<evidence type="ECO:0000256" key="6">
    <source>
        <dbReference type="PROSITE-ProRule" id="PRU10010"/>
    </source>
</evidence>
<dbReference type="GO" id="GO:0070401">
    <property type="term" value="F:NADP+ binding"/>
    <property type="evidence" value="ECO:0007669"/>
    <property type="project" value="InterPro"/>
</dbReference>
<name>A0A0S8K4G7_UNCW3</name>
<comment type="function">
    <text evidence="5">Catalyzes the NADPH-dependent reduction of N-acetyl-5-glutamyl phosphate to yield N-acetyl-L-glutamate 5-semialdehyde.</text>
</comment>
<dbReference type="InterPro" id="IPR050085">
    <property type="entry name" value="AGPR"/>
</dbReference>
<dbReference type="Pfam" id="PF01118">
    <property type="entry name" value="Semialdhyde_dh"/>
    <property type="match status" value="1"/>
</dbReference>
<dbReference type="EMBL" id="LJVE01000004">
    <property type="protein sequence ID" value="KPL15829.1"/>
    <property type="molecule type" value="Genomic_DNA"/>
</dbReference>
<dbReference type="Gene3D" id="3.30.360.10">
    <property type="entry name" value="Dihydrodipicolinate Reductase, domain 2"/>
    <property type="match status" value="1"/>
</dbReference>
<evidence type="ECO:0000256" key="5">
    <source>
        <dbReference type="HAMAP-Rule" id="MF_00150"/>
    </source>
</evidence>
<dbReference type="NCBIfam" id="TIGR01850">
    <property type="entry name" value="argC"/>
    <property type="match status" value="1"/>
</dbReference>
<dbReference type="CDD" id="cd17895">
    <property type="entry name" value="AGPR_1_N"/>
    <property type="match status" value="1"/>
</dbReference>
<dbReference type="InterPro" id="IPR000706">
    <property type="entry name" value="AGPR_type-1"/>
</dbReference>
<keyword evidence="4 5" id="KW-0560">Oxidoreductase</keyword>
<comment type="catalytic activity">
    <reaction evidence="5">
        <text>N-acetyl-L-glutamate 5-semialdehyde + phosphate + NADP(+) = N-acetyl-L-glutamyl 5-phosphate + NADPH + H(+)</text>
        <dbReference type="Rhea" id="RHEA:21588"/>
        <dbReference type="ChEBI" id="CHEBI:15378"/>
        <dbReference type="ChEBI" id="CHEBI:29123"/>
        <dbReference type="ChEBI" id="CHEBI:43474"/>
        <dbReference type="ChEBI" id="CHEBI:57783"/>
        <dbReference type="ChEBI" id="CHEBI:57936"/>
        <dbReference type="ChEBI" id="CHEBI:58349"/>
        <dbReference type="EC" id="1.2.1.38"/>
    </reaction>
</comment>
<dbReference type="Proteomes" id="UP000050975">
    <property type="component" value="Unassembled WGS sequence"/>
</dbReference>
<evidence type="ECO:0000259" key="7">
    <source>
        <dbReference type="SMART" id="SM00859"/>
    </source>
</evidence>
<dbReference type="SUPFAM" id="SSF51735">
    <property type="entry name" value="NAD(P)-binding Rossmann-fold domains"/>
    <property type="match status" value="1"/>
</dbReference>
<evidence type="ECO:0000256" key="4">
    <source>
        <dbReference type="ARBA" id="ARBA00023002"/>
    </source>
</evidence>
<accession>A0A0S8K4G7</accession>
<keyword evidence="1 5" id="KW-0055">Arginine biosynthesis</keyword>
<dbReference type="InterPro" id="IPR000534">
    <property type="entry name" value="Semialdehyde_DH_NAD-bd"/>
</dbReference>
<proteinExistence type="inferred from homology"/>
<evidence type="ECO:0000256" key="1">
    <source>
        <dbReference type="ARBA" id="ARBA00022571"/>
    </source>
</evidence>
<evidence type="ECO:0000256" key="3">
    <source>
        <dbReference type="ARBA" id="ARBA00022857"/>
    </source>
</evidence>
<dbReference type="SMART" id="SM00859">
    <property type="entry name" value="Semialdhyde_dh"/>
    <property type="match status" value="1"/>
</dbReference>
<dbReference type="SUPFAM" id="SSF55347">
    <property type="entry name" value="Glyceraldehyde-3-phosphate dehydrogenase-like, C-terminal domain"/>
    <property type="match status" value="1"/>
</dbReference>
<comment type="pathway">
    <text evidence="5">Amino-acid biosynthesis; L-arginine biosynthesis; N(2)-acetyl-L-ornithine from L-glutamate: step 3/4.</text>
</comment>
<dbReference type="Pfam" id="PF22698">
    <property type="entry name" value="Semialdhyde_dhC_1"/>
    <property type="match status" value="1"/>
</dbReference>
<comment type="caution">
    <text evidence="8">The sequence shown here is derived from an EMBL/GenBank/DDBJ whole genome shotgun (WGS) entry which is preliminary data.</text>
</comment>
<dbReference type="Gene3D" id="3.40.50.720">
    <property type="entry name" value="NAD(P)-binding Rossmann-like Domain"/>
    <property type="match status" value="1"/>
</dbReference>
<feature type="domain" description="Semialdehyde dehydrogenase NAD-binding" evidence="7">
    <location>
        <begin position="10"/>
        <end position="151"/>
    </location>
</feature>
<dbReference type="GO" id="GO:0005737">
    <property type="term" value="C:cytoplasm"/>
    <property type="evidence" value="ECO:0007669"/>
    <property type="project" value="UniProtKB-SubCell"/>
</dbReference>
<comment type="similarity">
    <text evidence="5">Belongs to the NAGSA dehydrogenase family. Type 1 subfamily.</text>
</comment>
<gene>
    <name evidence="5" type="primary">argC</name>
    <name evidence="8" type="ORF">AMJ74_00490</name>
</gene>
<dbReference type="PROSITE" id="PS01224">
    <property type="entry name" value="ARGC"/>
    <property type="match status" value="1"/>
</dbReference>
<dbReference type="PATRIC" id="fig|1703778.3.peg.186"/>
<dbReference type="EC" id="1.2.1.38" evidence="5"/>
<keyword evidence="5" id="KW-0963">Cytoplasm</keyword>
<evidence type="ECO:0000256" key="2">
    <source>
        <dbReference type="ARBA" id="ARBA00022605"/>
    </source>
</evidence>
<evidence type="ECO:0000313" key="8">
    <source>
        <dbReference type="EMBL" id="KPL15829.1"/>
    </source>
</evidence>
<dbReference type="GO" id="GO:0051287">
    <property type="term" value="F:NAD binding"/>
    <property type="evidence" value="ECO:0007669"/>
    <property type="project" value="InterPro"/>
</dbReference>
<sequence length="350" mass="39264">MLFKGKKRLNAGIIGGAGYGGAELAKLLLFHPRVHLTFVTSRRYAGKQISSVNRFLTKVTDLCFIEPDIEALPLDTDVLFLATPHGISMKLMPDIVKVLPRAKVIDLSGDFRLKNPHIYRQYYDTEHTATDLLGRFVYGLTELNRENIRSAQYVANPGCFATGIILALMPLFSCDAVRREVSVVSVTGSSGAGEMHKEVTHHPVRAQNFKSYKILEHQHTPEIEQFFKDRFRNWDYEIGFVPQSGPFVRGIFTTAMAYNEAIHTDTLKATLEQLYKAERFIRVVNGSPEINAVQGSNYVEVSGMVKRNFVISMSAIDNLVRGASGQAVQNMNIMFGFEEHEGLEFPGMRP</sequence>
<dbReference type="GO" id="GO:0006526">
    <property type="term" value="P:L-arginine biosynthetic process"/>
    <property type="evidence" value="ECO:0007669"/>
    <property type="project" value="UniProtKB-UniRule"/>
</dbReference>
<keyword evidence="2 5" id="KW-0028">Amino-acid biosynthesis</keyword>
<evidence type="ECO:0000313" key="9">
    <source>
        <dbReference type="Proteomes" id="UP000050975"/>
    </source>
</evidence>
<dbReference type="GO" id="GO:0003942">
    <property type="term" value="F:N-acetyl-gamma-glutamyl-phosphate reductase activity"/>
    <property type="evidence" value="ECO:0007669"/>
    <property type="project" value="UniProtKB-UniRule"/>
</dbReference>